<dbReference type="InterPro" id="IPR013840">
    <property type="entry name" value="DNAligase_N"/>
</dbReference>
<feature type="binding site" evidence="14">
    <location>
        <position position="433"/>
    </location>
    <ligand>
        <name>Zn(2+)</name>
        <dbReference type="ChEBI" id="CHEBI:29105"/>
    </ligand>
</feature>
<evidence type="ECO:0000313" key="18">
    <source>
        <dbReference type="Proteomes" id="UP000177407"/>
    </source>
</evidence>
<evidence type="ECO:0000259" key="16">
    <source>
        <dbReference type="PROSITE" id="PS50172"/>
    </source>
</evidence>
<comment type="function">
    <text evidence="1 14">DNA ligase that catalyzes the formation of phosphodiester linkages between 5'-phosphoryl and 3'-hydroxyl groups in double-stranded DNA using NAD as a coenzyme and as the energy source for the reaction. It is essential for DNA replication and repair of damaged DNA.</text>
</comment>
<sequence length="691" mass="78391">MDVKQAEQRINKLKKEIEYHRYLYHVLDRQEISDGALDSLKHELFKLEQEFPQFITADSPTQRVGGEPLPEFQKWTHQVPMLSIEDVFSSEELLDWKNRIQKLVPGEKFDYYAEIKMDGLAVTLIYENRELKIGATRGDGQVGENVTHNLKTIEAIPLRFPEEKEVREMIKKIDLDFDEKKLNILFSKIKERVEIRGEVFMGKKVFDELNKKQESAGLPPFANPRNVSAGSIRQLDPKITASRKLDFFGYALISNLGQENHEESHEILKLLGIKVNPENKYCANLDEVKKYHEYVGKKRSKFSYWSDGIVININDNKIFDRLGTVGKTRRGMVAFKFPAEEATTIVREVIWQVGRTGALTPVAVMDPVPIAGTTVTHSTLHNLDEIERLGVKIGDTVVIEKAGDIIPKIVKVLPNLRTGKEKSIVAPKKCPMCDTELVRKSGEVAIYCSNQKCFARSLKKIKHFVSKKAMNIDGLGDKIIEKLLEVGLIRDAADLYELEIGDILPLERFAEKSSVNLIEAIDKSRKAPLARFIFALGIRHVGEETAIDLANNFGDILKIKNLKKEDLETVQDVGGVMAESIVEWFQDKNNVDFLERLLKNVDLSKPKVINKVWRGLKFILTGTLEKMTRDEAKEKIRLFGGDVVSSVSKETDYLILGADPGSKYEKAKKLGVKILNEGDFLKILEIAEKSK</sequence>
<dbReference type="EMBL" id="MFGA01000008">
    <property type="protein sequence ID" value="OGF21295.1"/>
    <property type="molecule type" value="Genomic_DNA"/>
</dbReference>
<keyword evidence="6 14" id="KW-0479">Metal-binding</keyword>
<dbReference type="PANTHER" id="PTHR23389:SF9">
    <property type="entry name" value="DNA LIGASE"/>
    <property type="match status" value="1"/>
</dbReference>
<keyword evidence="11 14" id="KW-0234">DNA repair</keyword>
<dbReference type="GO" id="GO:0003677">
    <property type="term" value="F:DNA binding"/>
    <property type="evidence" value="ECO:0007669"/>
    <property type="project" value="InterPro"/>
</dbReference>
<dbReference type="InterPro" id="IPR010994">
    <property type="entry name" value="RuvA_2-like"/>
</dbReference>
<dbReference type="Gene3D" id="1.10.150.20">
    <property type="entry name" value="5' to 3' exonuclease, C-terminal subdomain"/>
    <property type="match status" value="2"/>
</dbReference>
<dbReference type="InterPro" id="IPR036420">
    <property type="entry name" value="BRCT_dom_sf"/>
</dbReference>
<evidence type="ECO:0000256" key="14">
    <source>
        <dbReference type="HAMAP-Rule" id="MF_01588"/>
    </source>
</evidence>
<dbReference type="SMART" id="SM00278">
    <property type="entry name" value="HhH1"/>
    <property type="match status" value="3"/>
</dbReference>
<feature type="binding site" evidence="14">
    <location>
        <position position="430"/>
    </location>
    <ligand>
        <name>Zn(2+)</name>
        <dbReference type="ChEBI" id="CHEBI:29105"/>
    </ligand>
</feature>
<dbReference type="Pfam" id="PF03119">
    <property type="entry name" value="DNA_ligase_ZBD"/>
    <property type="match status" value="1"/>
</dbReference>
<evidence type="ECO:0000256" key="5">
    <source>
        <dbReference type="ARBA" id="ARBA00022705"/>
    </source>
</evidence>
<dbReference type="EC" id="6.5.1.2" evidence="2 14"/>
<dbReference type="InterPro" id="IPR012340">
    <property type="entry name" value="NA-bd_OB-fold"/>
</dbReference>
<dbReference type="FunFam" id="2.40.50.140:FF:000012">
    <property type="entry name" value="DNA ligase"/>
    <property type="match status" value="1"/>
</dbReference>
<name>A0A1F5S3M5_9BACT</name>
<comment type="caution">
    <text evidence="14">Lacks conserved residue(s) required for the propagation of feature annotation.</text>
</comment>
<accession>A0A1F5S3M5</accession>
<dbReference type="SUPFAM" id="SSF47781">
    <property type="entry name" value="RuvA domain 2-like"/>
    <property type="match status" value="1"/>
</dbReference>
<dbReference type="InterPro" id="IPR041663">
    <property type="entry name" value="DisA/LigA_HHH"/>
</dbReference>
<evidence type="ECO:0000256" key="8">
    <source>
        <dbReference type="ARBA" id="ARBA00022833"/>
    </source>
</evidence>
<feature type="binding site" evidence="14">
    <location>
        <position position="448"/>
    </location>
    <ligand>
        <name>Zn(2+)</name>
        <dbReference type="ChEBI" id="CHEBI:29105"/>
    </ligand>
</feature>
<proteinExistence type="inferred from homology"/>
<evidence type="ECO:0000256" key="2">
    <source>
        <dbReference type="ARBA" id="ARBA00012722"/>
    </source>
</evidence>
<evidence type="ECO:0000256" key="15">
    <source>
        <dbReference type="RuleBase" id="RU000618"/>
    </source>
</evidence>
<keyword evidence="7 14" id="KW-0227">DNA damage</keyword>
<feature type="binding site" evidence="14">
    <location>
        <position position="453"/>
    </location>
    <ligand>
        <name>Zn(2+)</name>
        <dbReference type="ChEBI" id="CHEBI:29105"/>
    </ligand>
</feature>
<dbReference type="Gene3D" id="3.30.470.30">
    <property type="entry name" value="DNA ligase/mRNA capping enzyme"/>
    <property type="match status" value="1"/>
</dbReference>
<evidence type="ECO:0000313" key="17">
    <source>
        <dbReference type="EMBL" id="OGF21295.1"/>
    </source>
</evidence>
<dbReference type="SMART" id="SM00532">
    <property type="entry name" value="LIGANc"/>
    <property type="match status" value="1"/>
</dbReference>
<gene>
    <name evidence="14" type="primary">ligA</name>
    <name evidence="17" type="ORF">A2257_00725</name>
</gene>
<dbReference type="GO" id="GO:0046872">
    <property type="term" value="F:metal ion binding"/>
    <property type="evidence" value="ECO:0007669"/>
    <property type="project" value="UniProtKB-KW"/>
</dbReference>
<reference evidence="17 18" key="1">
    <citation type="journal article" date="2016" name="Nat. Commun.">
        <title>Thousands of microbial genomes shed light on interconnected biogeochemical processes in an aquifer system.</title>
        <authorList>
            <person name="Anantharaman K."/>
            <person name="Brown C.T."/>
            <person name="Hug L.A."/>
            <person name="Sharon I."/>
            <person name="Castelle C.J."/>
            <person name="Probst A.J."/>
            <person name="Thomas B.C."/>
            <person name="Singh A."/>
            <person name="Wilkins M.J."/>
            <person name="Karaoz U."/>
            <person name="Brodie E.L."/>
            <person name="Williams K.H."/>
            <person name="Hubbard S.S."/>
            <person name="Banfield J.F."/>
        </authorList>
    </citation>
    <scope>NUCLEOTIDE SEQUENCE [LARGE SCALE GENOMIC DNA]</scope>
</reference>
<evidence type="ECO:0000256" key="12">
    <source>
        <dbReference type="ARBA" id="ARBA00034005"/>
    </source>
</evidence>
<dbReference type="Gene3D" id="6.20.10.30">
    <property type="match status" value="1"/>
</dbReference>
<dbReference type="NCBIfam" id="TIGR00575">
    <property type="entry name" value="dnlj"/>
    <property type="match status" value="1"/>
</dbReference>
<dbReference type="GO" id="GO:0006281">
    <property type="term" value="P:DNA repair"/>
    <property type="evidence" value="ECO:0007669"/>
    <property type="project" value="UniProtKB-KW"/>
</dbReference>
<evidence type="ECO:0000256" key="6">
    <source>
        <dbReference type="ARBA" id="ARBA00022723"/>
    </source>
</evidence>
<keyword evidence="10 14" id="KW-0520">NAD</keyword>
<dbReference type="SMART" id="SM00292">
    <property type="entry name" value="BRCT"/>
    <property type="match status" value="1"/>
</dbReference>
<evidence type="ECO:0000256" key="7">
    <source>
        <dbReference type="ARBA" id="ARBA00022763"/>
    </source>
</evidence>
<evidence type="ECO:0000256" key="11">
    <source>
        <dbReference type="ARBA" id="ARBA00023204"/>
    </source>
</evidence>
<comment type="caution">
    <text evidence="17">The sequence shown here is derived from an EMBL/GenBank/DDBJ whole genome shotgun (WGS) entry which is preliminary data.</text>
</comment>
<dbReference type="Gene3D" id="3.40.50.10190">
    <property type="entry name" value="BRCT domain"/>
    <property type="match status" value="1"/>
</dbReference>
<keyword evidence="4 14" id="KW-0436">Ligase</keyword>
<dbReference type="InterPro" id="IPR013839">
    <property type="entry name" value="DNAligase_adenylation"/>
</dbReference>
<dbReference type="GO" id="GO:0003911">
    <property type="term" value="F:DNA ligase (NAD+) activity"/>
    <property type="evidence" value="ECO:0007669"/>
    <property type="project" value="UniProtKB-UniRule"/>
</dbReference>
<dbReference type="GO" id="GO:0005829">
    <property type="term" value="C:cytosol"/>
    <property type="evidence" value="ECO:0007669"/>
    <property type="project" value="TreeGrafter"/>
</dbReference>
<dbReference type="NCBIfam" id="NF005932">
    <property type="entry name" value="PRK07956.1"/>
    <property type="match status" value="1"/>
</dbReference>
<dbReference type="Pfam" id="PF00533">
    <property type="entry name" value="BRCT"/>
    <property type="match status" value="1"/>
</dbReference>
<dbReference type="InterPro" id="IPR004149">
    <property type="entry name" value="Znf_DNAligase_C4"/>
</dbReference>
<evidence type="ECO:0000256" key="1">
    <source>
        <dbReference type="ARBA" id="ARBA00004067"/>
    </source>
</evidence>
<comment type="catalytic activity">
    <reaction evidence="12 14 15">
        <text>NAD(+) + (deoxyribonucleotide)n-3'-hydroxyl + 5'-phospho-(deoxyribonucleotide)m = (deoxyribonucleotide)n+m + AMP + beta-nicotinamide D-nucleotide.</text>
        <dbReference type="EC" id="6.5.1.2"/>
    </reaction>
</comment>
<dbReference type="HAMAP" id="MF_01588">
    <property type="entry name" value="DNA_ligase_A"/>
    <property type="match status" value="1"/>
</dbReference>
<dbReference type="CDD" id="cd00114">
    <property type="entry name" value="LIGANc"/>
    <property type="match status" value="1"/>
</dbReference>
<feature type="binding site" evidence="14">
    <location>
        <position position="198"/>
    </location>
    <ligand>
        <name>NAD(+)</name>
        <dbReference type="ChEBI" id="CHEBI:57540"/>
    </ligand>
</feature>
<feature type="binding site" evidence="14">
    <location>
        <position position="336"/>
    </location>
    <ligand>
        <name>NAD(+)</name>
        <dbReference type="ChEBI" id="CHEBI:57540"/>
    </ligand>
</feature>
<dbReference type="InterPro" id="IPR001357">
    <property type="entry name" value="BRCT_dom"/>
</dbReference>
<keyword evidence="5 14" id="KW-0235">DNA replication</keyword>
<dbReference type="InterPro" id="IPR018239">
    <property type="entry name" value="DNA_ligase_AS"/>
</dbReference>
<dbReference type="InterPro" id="IPR003583">
    <property type="entry name" value="Hlx-hairpin-Hlx_DNA-bd_motif"/>
</dbReference>
<dbReference type="CDD" id="cd17748">
    <property type="entry name" value="BRCT_DNA_ligase_like"/>
    <property type="match status" value="1"/>
</dbReference>
<evidence type="ECO:0000256" key="9">
    <source>
        <dbReference type="ARBA" id="ARBA00022842"/>
    </source>
</evidence>
<keyword evidence="9 14" id="KW-0460">Magnesium</keyword>
<comment type="similarity">
    <text evidence="13 14">Belongs to the NAD-dependent DNA ligase family. LigA subfamily.</text>
</comment>
<dbReference type="SUPFAM" id="SSF52113">
    <property type="entry name" value="BRCT domain"/>
    <property type="match status" value="1"/>
</dbReference>
<dbReference type="Gene3D" id="1.10.287.610">
    <property type="entry name" value="Helix hairpin bin"/>
    <property type="match status" value="1"/>
</dbReference>
<evidence type="ECO:0000256" key="13">
    <source>
        <dbReference type="ARBA" id="ARBA00060881"/>
    </source>
</evidence>
<organism evidence="17 18">
    <name type="scientific">Candidatus Falkowbacteria bacterium RIFOXYA2_FULL_38_12</name>
    <dbReference type="NCBI Taxonomy" id="1797993"/>
    <lineage>
        <taxon>Bacteria</taxon>
        <taxon>Candidatus Falkowiibacteriota</taxon>
    </lineage>
</organism>
<feature type="binding site" evidence="14">
    <location>
        <begin position="83"/>
        <end position="84"/>
    </location>
    <ligand>
        <name>NAD(+)</name>
        <dbReference type="ChEBI" id="CHEBI:57540"/>
    </ligand>
</feature>
<feature type="binding site" evidence="14">
    <location>
        <position position="114"/>
    </location>
    <ligand>
        <name>NAD(+)</name>
        <dbReference type="ChEBI" id="CHEBI:57540"/>
    </ligand>
</feature>
<protein>
    <recommendedName>
        <fullName evidence="3 14">DNA ligase</fullName>
        <ecNumber evidence="2 14">6.5.1.2</ecNumber>
    </recommendedName>
    <alternativeName>
        <fullName evidence="14">Polydeoxyribonucleotide synthase [NAD(+)]</fullName>
    </alternativeName>
</protein>
<dbReference type="InterPro" id="IPR001679">
    <property type="entry name" value="DNA_ligase"/>
</dbReference>
<dbReference type="GO" id="GO:0006260">
    <property type="term" value="P:DNA replication"/>
    <property type="evidence" value="ECO:0007669"/>
    <property type="project" value="UniProtKB-KW"/>
</dbReference>
<dbReference type="Pfam" id="PF12826">
    <property type="entry name" value="HHH_2"/>
    <property type="match status" value="1"/>
</dbReference>
<dbReference type="Pfam" id="PF01653">
    <property type="entry name" value="DNA_ligase_aden"/>
    <property type="match status" value="2"/>
</dbReference>
<dbReference type="InterPro" id="IPR004150">
    <property type="entry name" value="NAD_DNA_ligase_OB"/>
</dbReference>
<dbReference type="SUPFAM" id="SSF50249">
    <property type="entry name" value="Nucleic acid-binding proteins"/>
    <property type="match status" value="1"/>
</dbReference>
<keyword evidence="8 14" id="KW-0862">Zinc</keyword>
<feature type="active site" description="N6-AMP-lysine intermediate" evidence="14">
    <location>
        <position position="116"/>
    </location>
</feature>
<feature type="domain" description="BRCT" evidence="16">
    <location>
        <begin position="608"/>
        <end position="677"/>
    </location>
</feature>
<comment type="cofactor">
    <cofactor evidence="14">
        <name>Mg(2+)</name>
        <dbReference type="ChEBI" id="CHEBI:18420"/>
    </cofactor>
    <cofactor evidence="14">
        <name>Mn(2+)</name>
        <dbReference type="ChEBI" id="CHEBI:29035"/>
    </cofactor>
</comment>
<dbReference type="PROSITE" id="PS01055">
    <property type="entry name" value="DNA_LIGASE_N1"/>
    <property type="match status" value="1"/>
</dbReference>
<dbReference type="Gene3D" id="2.40.50.140">
    <property type="entry name" value="Nucleic acid-binding proteins"/>
    <property type="match status" value="1"/>
</dbReference>
<dbReference type="FunFam" id="1.10.150.20:FF:000007">
    <property type="entry name" value="DNA ligase"/>
    <property type="match status" value="1"/>
</dbReference>
<evidence type="ECO:0000256" key="3">
    <source>
        <dbReference type="ARBA" id="ARBA00013308"/>
    </source>
</evidence>
<feature type="binding site" evidence="14">
    <location>
        <position position="137"/>
    </location>
    <ligand>
        <name>NAD(+)</name>
        <dbReference type="ChEBI" id="CHEBI:57540"/>
    </ligand>
</feature>
<keyword evidence="14" id="KW-0464">Manganese</keyword>
<dbReference type="InterPro" id="IPR033136">
    <property type="entry name" value="DNA_ligase_CS"/>
</dbReference>
<dbReference type="AlphaFoldDB" id="A0A1F5S3M5"/>
<evidence type="ECO:0000256" key="10">
    <source>
        <dbReference type="ARBA" id="ARBA00023027"/>
    </source>
</evidence>
<dbReference type="FunFam" id="1.10.150.20:FF:000006">
    <property type="entry name" value="DNA ligase"/>
    <property type="match status" value="1"/>
</dbReference>
<dbReference type="Pfam" id="PF03120">
    <property type="entry name" value="OB_DNA_ligase"/>
    <property type="match status" value="1"/>
</dbReference>
<dbReference type="SUPFAM" id="SSF56091">
    <property type="entry name" value="DNA ligase/mRNA capping enzyme, catalytic domain"/>
    <property type="match status" value="1"/>
</dbReference>
<dbReference type="PIRSF" id="PIRSF001604">
    <property type="entry name" value="LigA"/>
    <property type="match status" value="1"/>
</dbReference>
<dbReference type="Proteomes" id="UP000177407">
    <property type="component" value="Unassembled WGS sequence"/>
</dbReference>
<evidence type="ECO:0000256" key="4">
    <source>
        <dbReference type="ARBA" id="ARBA00022598"/>
    </source>
</evidence>
<dbReference type="PROSITE" id="PS01056">
    <property type="entry name" value="DNA_LIGASE_N2"/>
    <property type="match status" value="1"/>
</dbReference>
<dbReference type="PROSITE" id="PS50172">
    <property type="entry name" value="BRCT"/>
    <property type="match status" value="1"/>
</dbReference>
<dbReference type="PANTHER" id="PTHR23389">
    <property type="entry name" value="CHROMOSOME TRANSMISSION FIDELITY FACTOR 18"/>
    <property type="match status" value="1"/>
</dbReference>